<evidence type="ECO:0000313" key="3">
    <source>
        <dbReference type="Proteomes" id="UP000322245"/>
    </source>
</evidence>
<keyword evidence="3" id="KW-1185">Reference proteome</keyword>
<protein>
    <submittedName>
        <fullName evidence="2">Uncharacterized protein</fullName>
    </submittedName>
</protein>
<feature type="compositionally biased region" description="Pro residues" evidence="1">
    <location>
        <begin position="53"/>
        <end position="63"/>
    </location>
</feature>
<feature type="compositionally biased region" description="Gly residues" evidence="1">
    <location>
        <begin position="300"/>
        <end position="310"/>
    </location>
</feature>
<feature type="region of interest" description="Disordered" evidence="1">
    <location>
        <begin position="277"/>
        <end position="320"/>
    </location>
</feature>
<reference evidence="2 3" key="1">
    <citation type="submission" date="2017-05" db="EMBL/GenBank/DDBJ databases">
        <title>The Genome Sequence of Tsuchiyaea wingfieldii DSM 27421.</title>
        <authorList>
            <person name="Cuomo C."/>
            <person name="Passer A."/>
            <person name="Billmyre B."/>
            <person name="Heitman J."/>
        </authorList>
    </citation>
    <scope>NUCLEOTIDE SEQUENCE [LARGE SCALE GENOMIC DNA]</scope>
    <source>
        <strain evidence="2 3">DSM 27421</strain>
    </source>
</reference>
<comment type="caution">
    <text evidence="2">The sequence shown here is derived from an EMBL/GenBank/DDBJ whole genome shotgun (WGS) entry which is preliminary data.</text>
</comment>
<accession>A0A5D3AJL9</accession>
<feature type="compositionally biased region" description="Pro residues" evidence="1">
    <location>
        <begin position="12"/>
        <end position="30"/>
    </location>
</feature>
<dbReference type="EMBL" id="NIDF01000194">
    <property type="protein sequence ID" value="TYJ51725.1"/>
    <property type="molecule type" value="Genomic_DNA"/>
</dbReference>
<proteinExistence type="predicted"/>
<feature type="compositionally biased region" description="Polar residues" evidence="1">
    <location>
        <begin position="211"/>
        <end position="220"/>
    </location>
</feature>
<dbReference type="Proteomes" id="UP000322245">
    <property type="component" value="Unassembled WGS sequence"/>
</dbReference>
<evidence type="ECO:0000256" key="1">
    <source>
        <dbReference type="SAM" id="MobiDB-lite"/>
    </source>
</evidence>
<dbReference type="AlphaFoldDB" id="A0A5D3AJL9"/>
<gene>
    <name evidence="2" type="ORF">B9479_007690</name>
</gene>
<feature type="region of interest" description="Disordered" evidence="1">
    <location>
        <begin position="1"/>
        <end position="85"/>
    </location>
</feature>
<feature type="compositionally biased region" description="Low complexity" evidence="1">
    <location>
        <begin position="290"/>
        <end position="299"/>
    </location>
</feature>
<organism evidence="2 3">
    <name type="scientific">Cryptococcus floricola</name>
    <dbReference type="NCBI Taxonomy" id="2591691"/>
    <lineage>
        <taxon>Eukaryota</taxon>
        <taxon>Fungi</taxon>
        <taxon>Dikarya</taxon>
        <taxon>Basidiomycota</taxon>
        <taxon>Agaricomycotina</taxon>
        <taxon>Tremellomycetes</taxon>
        <taxon>Tremellales</taxon>
        <taxon>Cryptococcaceae</taxon>
        <taxon>Cryptococcus</taxon>
    </lineage>
</organism>
<feature type="compositionally biased region" description="Low complexity" evidence="1">
    <location>
        <begin position="226"/>
        <end position="238"/>
    </location>
</feature>
<evidence type="ECO:0000313" key="2">
    <source>
        <dbReference type="EMBL" id="TYJ51725.1"/>
    </source>
</evidence>
<sequence length="410" mass="43651">MSPQIYQARPPRLLPRPRTPPRSALPPLIPDHPNSLVRLPTLTHLSQTHHDAYPPPPPPPLPHQSPSDRLLYPQPFPDPAPFTTKELVINPPAKEDKQVREFWRGMRGWGLGVGVGVGGMYAGRWHPCIGVVGPGGVGAGGYGQVYSYQPPMMYGSYGGGGGGGYGPGPGFDGGFGFGGFGFGRHLLLLFFSATAKYNMTPYLHNTHRSTKSPSTTQSTYAPLPRPLSTTPSSSSHRSYPSHHSHHSHSSEAPNTPPENPNSLIRIPSRQTHLAQAHLDAYPPPPPPPSSSSSSSSFSPRGGGGGGGGGQNATKHVPKPAPERVWMDTKWIREHPNPKSAGEVRKYYAGVGGGWTGGVWPGYGGMGRGIYPEAVGRGGIYPGAGLVGGYAMGRTPYTMPWYHGGYGGGYW</sequence>
<name>A0A5D3AJL9_9TREE</name>
<feature type="region of interest" description="Disordered" evidence="1">
    <location>
        <begin position="204"/>
        <end position="264"/>
    </location>
</feature>